<keyword evidence="3" id="KW-1133">Transmembrane helix</keyword>
<dbReference type="InterPro" id="IPR050922">
    <property type="entry name" value="LytR/CpsA/Psr_CW_biosynth"/>
</dbReference>
<feature type="region of interest" description="Disordered" evidence="2">
    <location>
        <begin position="1"/>
        <end position="41"/>
    </location>
</feature>
<dbReference type="InterPro" id="IPR004474">
    <property type="entry name" value="LytR_CpsA_psr"/>
</dbReference>
<evidence type="ECO:0000256" key="2">
    <source>
        <dbReference type="SAM" id="MobiDB-lite"/>
    </source>
</evidence>
<keyword evidence="6" id="KW-1185">Reference proteome</keyword>
<dbReference type="Pfam" id="PF03816">
    <property type="entry name" value="LytR_cpsA_psr"/>
    <property type="match status" value="1"/>
</dbReference>
<feature type="domain" description="Cell envelope-related transcriptional attenuator" evidence="4">
    <location>
        <begin position="133"/>
        <end position="285"/>
    </location>
</feature>
<protein>
    <submittedName>
        <fullName evidence="5">LytR family transcriptional regulator</fullName>
    </submittedName>
</protein>
<accession>A0A3M9M388</accession>
<reference evidence="5 6" key="1">
    <citation type="submission" date="2018-11" db="EMBL/GenBank/DDBJ databases">
        <title>Draft genome of Simplicispira Flexivirga sp. BO-16.</title>
        <authorList>
            <person name="Im W.T."/>
        </authorList>
    </citation>
    <scope>NUCLEOTIDE SEQUENCE [LARGE SCALE GENOMIC DNA]</scope>
    <source>
        <strain evidence="5 6">BO-16</strain>
    </source>
</reference>
<feature type="compositionally biased region" description="Acidic residues" evidence="2">
    <location>
        <begin position="15"/>
        <end position="27"/>
    </location>
</feature>
<proteinExistence type="inferred from homology"/>
<dbReference type="Gene3D" id="3.40.630.190">
    <property type="entry name" value="LCP protein"/>
    <property type="match status" value="1"/>
</dbReference>
<dbReference type="EMBL" id="RJJQ01000021">
    <property type="protein sequence ID" value="RNI18988.1"/>
    <property type="molecule type" value="Genomic_DNA"/>
</dbReference>
<evidence type="ECO:0000259" key="4">
    <source>
        <dbReference type="Pfam" id="PF03816"/>
    </source>
</evidence>
<keyword evidence="3" id="KW-0812">Transmembrane</keyword>
<organism evidence="5 6">
    <name type="scientific">Flexivirga caeni</name>
    <dbReference type="NCBI Taxonomy" id="2294115"/>
    <lineage>
        <taxon>Bacteria</taxon>
        <taxon>Bacillati</taxon>
        <taxon>Actinomycetota</taxon>
        <taxon>Actinomycetes</taxon>
        <taxon>Micrococcales</taxon>
        <taxon>Dermacoccaceae</taxon>
        <taxon>Flexivirga</taxon>
    </lineage>
</organism>
<dbReference type="AlphaFoldDB" id="A0A3M9M388"/>
<dbReference type="PANTHER" id="PTHR33392:SF6">
    <property type="entry name" value="POLYISOPRENYL-TEICHOIC ACID--PEPTIDOGLYCAN TEICHOIC ACID TRANSFERASE TAGU"/>
    <property type="match status" value="1"/>
</dbReference>
<keyword evidence="3" id="KW-0472">Membrane</keyword>
<dbReference type="Proteomes" id="UP000271678">
    <property type="component" value="Unassembled WGS sequence"/>
</dbReference>
<evidence type="ECO:0000313" key="5">
    <source>
        <dbReference type="EMBL" id="RNI18988.1"/>
    </source>
</evidence>
<dbReference type="NCBIfam" id="TIGR00350">
    <property type="entry name" value="lytR_cpsA_psr"/>
    <property type="match status" value="1"/>
</dbReference>
<comment type="similarity">
    <text evidence="1">Belongs to the LytR/CpsA/Psr (LCP) family.</text>
</comment>
<evidence type="ECO:0000313" key="6">
    <source>
        <dbReference type="Proteomes" id="UP000271678"/>
    </source>
</evidence>
<evidence type="ECO:0000256" key="1">
    <source>
        <dbReference type="ARBA" id="ARBA00006068"/>
    </source>
</evidence>
<sequence>MTLRVGSYGRAMPPGDDEIAAEPPDESSVDRVEALLGDESDEQPKKSRRLKVLIVALVALLAVIVIGVGSVVALVDYGVDHHLTRAALLPTGGAPGQRAVARNPVAGNAQNILLIGSDSRAGSVTDVQGGGGNSDVIQLVHISRGDHKISVVDFPRDLYVAIPGFPMNKINWAYARGGAPLLVATMQNLLGVHIDHVAQIDFTGFADLTNDLGGVDVYVRQGFSEGKTNSDVTNPPGFGSWTTGWHHMDGAQALGFVRERHQLTEGDIDRGRDEQEWLHAVIKKLMKPSVLLNPFKLASATNDIAKYATVDKGMSVGYLDGMAVHLAGLNGSDITYYTAPWSGFATNADGDVDVVNMPQMKLLGRALNRDEMAGYTNGENDIH</sequence>
<gene>
    <name evidence="5" type="ORF">EFY87_17140</name>
</gene>
<evidence type="ECO:0000256" key="3">
    <source>
        <dbReference type="SAM" id="Phobius"/>
    </source>
</evidence>
<feature type="transmembrane region" description="Helical" evidence="3">
    <location>
        <begin position="52"/>
        <end position="75"/>
    </location>
</feature>
<dbReference type="PANTHER" id="PTHR33392">
    <property type="entry name" value="POLYISOPRENYL-TEICHOIC ACID--PEPTIDOGLYCAN TEICHOIC ACID TRANSFERASE TAGU"/>
    <property type="match status" value="1"/>
</dbReference>
<name>A0A3M9M388_9MICO</name>
<comment type="caution">
    <text evidence="5">The sequence shown here is derived from an EMBL/GenBank/DDBJ whole genome shotgun (WGS) entry which is preliminary data.</text>
</comment>